<sequence length="123" mass="13637">MSPALFKSYLKYADPLWTEEDLKEEAEELSRLKEEQASNPTATAATATTAEQLEAGREEEELVRLAAFASAASLSIGGEANEEEAVIPTAETEKEPKELLLDLLQRMRKVTEARLLKVESELQ</sequence>
<name>A0A7S0AZW8_9STRA</name>
<feature type="compositionally biased region" description="Low complexity" evidence="1">
    <location>
        <begin position="41"/>
        <end position="53"/>
    </location>
</feature>
<feature type="region of interest" description="Disordered" evidence="1">
    <location>
        <begin position="27"/>
        <end position="58"/>
    </location>
</feature>
<organism evidence="2">
    <name type="scientific">Minutocellus polymorphus</name>
    <dbReference type="NCBI Taxonomy" id="265543"/>
    <lineage>
        <taxon>Eukaryota</taxon>
        <taxon>Sar</taxon>
        <taxon>Stramenopiles</taxon>
        <taxon>Ochrophyta</taxon>
        <taxon>Bacillariophyta</taxon>
        <taxon>Mediophyceae</taxon>
        <taxon>Cymatosirophycidae</taxon>
        <taxon>Cymatosirales</taxon>
        <taxon>Cymatosiraceae</taxon>
        <taxon>Minutocellus</taxon>
    </lineage>
</organism>
<gene>
    <name evidence="2" type="ORF">MPOL1434_LOCUS10145</name>
</gene>
<proteinExistence type="predicted"/>
<evidence type="ECO:0000256" key="1">
    <source>
        <dbReference type="SAM" id="MobiDB-lite"/>
    </source>
</evidence>
<evidence type="ECO:0000313" key="2">
    <source>
        <dbReference type="EMBL" id="CAD8378662.1"/>
    </source>
</evidence>
<dbReference type="AlphaFoldDB" id="A0A7S0AZW8"/>
<protein>
    <submittedName>
        <fullName evidence="2">Uncharacterized protein</fullName>
    </submittedName>
</protein>
<reference evidence="2" key="1">
    <citation type="submission" date="2021-01" db="EMBL/GenBank/DDBJ databases">
        <authorList>
            <person name="Corre E."/>
            <person name="Pelletier E."/>
            <person name="Niang G."/>
            <person name="Scheremetjew M."/>
            <person name="Finn R."/>
            <person name="Kale V."/>
            <person name="Holt S."/>
            <person name="Cochrane G."/>
            <person name="Meng A."/>
            <person name="Brown T."/>
            <person name="Cohen L."/>
        </authorList>
    </citation>
    <scope>NUCLEOTIDE SEQUENCE</scope>
    <source>
        <strain evidence="2">CCMP3303</strain>
    </source>
</reference>
<accession>A0A7S0AZW8</accession>
<dbReference type="EMBL" id="HBEJ01017375">
    <property type="protein sequence ID" value="CAD8378662.1"/>
    <property type="molecule type" value="Transcribed_RNA"/>
</dbReference>